<evidence type="ECO:0000313" key="4">
    <source>
        <dbReference type="Proteomes" id="UP000078116"/>
    </source>
</evidence>
<dbReference type="PANTHER" id="PTHR39324">
    <property type="entry name" value="CALCIUM DODECIN"/>
    <property type="match status" value="1"/>
</dbReference>
<reference evidence="3 4" key="1">
    <citation type="submission" date="2016-04" db="EMBL/GenBank/DDBJ databases">
        <title>Reclassification of Paraburkholderia panaciterrae (Farh et al. 2015) Dobritsa &amp; Samadpour 2016 as a later homotypic synonym of Paraburkholderia ginsengiterrae (Farh et al. 2015) Dobritsa &amp; Samadpour 2016.</title>
        <authorList>
            <person name="Dobritsa A.P."/>
            <person name="Kutumbaka K."/>
            <person name="Samadpour M."/>
        </authorList>
    </citation>
    <scope>NUCLEOTIDE SEQUENCE [LARGE SCALE GENOMIC DNA]</scope>
    <source>
        <strain evidence="2 4">DCY85</strain>
        <strain evidence="1 3">DCY85-1</strain>
    </source>
</reference>
<dbReference type="SUPFAM" id="SSF89807">
    <property type="entry name" value="Dodecin-like"/>
    <property type="match status" value="1"/>
</dbReference>
<dbReference type="InterPro" id="IPR036694">
    <property type="entry name" value="Dodecin-like_sf"/>
</dbReference>
<dbReference type="InterPro" id="IPR009923">
    <property type="entry name" value="Dodecin"/>
</dbReference>
<dbReference type="EMBL" id="LXKA01000220">
    <property type="protein sequence ID" value="OAJ61305.1"/>
    <property type="molecule type" value="Genomic_DNA"/>
</dbReference>
<dbReference type="OrthoDB" id="9805889at2"/>
<evidence type="ECO:0000313" key="2">
    <source>
        <dbReference type="EMBL" id="OAJ61305.1"/>
    </source>
</evidence>
<dbReference type="InterPro" id="IPR025543">
    <property type="entry name" value="Dodecin-like"/>
</dbReference>
<dbReference type="Pfam" id="PF07311">
    <property type="entry name" value="Dodecin"/>
    <property type="match status" value="1"/>
</dbReference>
<name>A0A1A9N8V1_9BURK</name>
<evidence type="ECO:0000313" key="1">
    <source>
        <dbReference type="EMBL" id="OAJ57081.1"/>
    </source>
</evidence>
<protein>
    <recommendedName>
        <fullName evidence="5">Dodecin flavoprotein</fullName>
    </recommendedName>
</protein>
<dbReference type="PANTHER" id="PTHR39324:SF1">
    <property type="entry name" value="CALCIUM DODECIN"/>
    <property type="match status" value="1"/>
</dbReference>
<keyword evidence="3" id="KW-1185">Reference proteome</keyword>
<dbReference type="AlphaFoldDB" id="A0A1A9N8V1"/>
<organism evidence="2 4">
    <name type="scientific">Paraburkholderia ginsengiterrae</name>
    <dbReference type="NCBI Taxonomy" id="1462993"/>
    <lineage>
        <taxon>Bacteria</taxon>
        <taxon>Pseudomonadati</taxon>
        <taxon>Pseudomonadota</taxon>
        <taxon>Betaproteobacteria</taxon>
        <taxon>Burkholderiales</taxon>
        <taxon>Burkholderiaceae</taxon>
        <taxon>Paraburkholderia</taxon>
    </lineage>
</organism>
<evidence type="ECO:0008006" key="5">
    <source>
        <dbReference type="Google" id="ProtNLM"/>
    </source>
</evidence>
<dbReference type="EMBL" id="LXJZ01000181">
    <property type="protein sequence ID" value="OAJ57081.1"/>
    <property type="molecule type" value="Genomic_DNA"/>
</dbReference>
<accession>A0A1A9N8V1</accession>
<comment type="caution">
    <text evidence="2">The sequence shown here is derived from an EMBL/GenBank/DDBJ whole genome shotgun (WGS) entry which is preliminary data.</text>
</comment>
<dbReference type="Proteomes" id="UP000078116">
    <property type="component" value="Unassembled WGS sequence"/>
</dbReference>
<proteinExistence type="predicted"/>
<evidence type="ECO:0000313" key="3">
    <source>
        <dbReference type="Proteomes" id="UP000077961"/>
    </source>
</evidence>
<dbReference type="NCBIfam" id="NF043052">
    <property type="entry name" value="DodecBact"/>
    <property type="match status" value="1"/>
</dbReference>
<gene>
    <name evidence="1" type="ORF">A6V36_32105</name>
    <name evidence="2" type="ORF">A6V37_25140</name>
</gene>
<sequence>MSDHVYKKIELTGSSTKSIDDAISTAIAKASKTLRNLHWFEVTETRGQIENDKVAFWQVTIKVGLRIDD</sequence>
<dbReference type="InterPro" id="IPR050049">
    <property type="entry name" value="Dodecin_bact"/>
</dbReference>
<dbReference type="RefSeq" id="WP_064269268.1">
    <property type="nucleotide sequence ID" value="NZ_LXJZ01000181.1"/>
</dbReference>
<dbReference type="STRING" id="1462993.A6V36_32105"/>
<dbReference type="Proteomes" id="UP000077961">
    <property type="component" value="Unassembled WGS sequence"/>
</dbReference>
<dbReference type="Gene3D" id="3.30.1660.10">
    <property type="entry name" value="Flavin-binding protein dodecin"/>
    <property type="match status" value="1"/>
</dbReference>